<reference evidence="2" key="2">
    <citation type="journal article" date="2013" name="Nat. Commun.">
        <title>Genome of the Chinese tree shrew.</title>
        <authorList>
            <person name="Fan Y."/>
            <person name="Huang Z.Y."/>
            <person name="Cao C.C."/>
            <person name="Chen C.S."/>
            <person name="Chen Y.X."/>
            <person name="Fan D.D."/>
            <person name="He J."/>
            <person name="Hou H.L."/>
            <person name="Hu L."/>
            <person name="Hu X.T."/>
            <person name="Jiang X.T."/>
            <person name="Lai R."/>
            <person name="Lang Y.S."/>
            <person name="Liang B."/>
            <person name="Liao S.G."/>
            <person name="Mu D."/>
            <person name="Ma Y.Y."/>
            <person name="Niu Y.Y."/>
            <person name="Sun X.Q."/>
            <person name="Xia J.Q."/>
            <person name="Xiao J."/>
            <person name="Xiong Z.Q."/>
            <person name="Xu L."/>
            <person name="Yang L."/>
            <person name="Zhang Y."/>
            <person name="Zhao W."/>
            <person name="Zhao X.D."/>
            <person name="Zheng Y.T."/>
            <person name="Zhou J.M."/>
            <person name="Zhu Y.B."/>
            <person name="Zhang G.J."/>
            <person name="Wang J."/>
            <person name="Yao Y.G."/>
        </authorList>
    </citation>
    <scope>NUCLEOTIDE SEQUENCE [LARGE SCALE GENOMIC DNA]</scope>
</reference>
<dbReference type="Proteomes" id="UP000011518">
    <property type="component" value="Unassembled WGS sequence"/>
</dbReference>
<dbReference type="EMBL" id="KB320750">
    <property type="protein sequence ID" value="ELW64271.1"/>
    <property type="molecule type" value="Genomic_DNA"/>
</dbReference>
<proteinExistence type="predicted"/>
<evidence type="ECO:0000313" key="1">
    <source>
        <dbReference type="EMBL" id="ELW64271.1"/>
    </source>
</evidence>
<dbReference type="InParanoid" id="L9KNA4"/>
<accession>L9KNA4</accession>
<reference evidence="2" key="1">
    <citation type="submission" date="2012-07" db="EMBL/GenBank/DDBJ databases">
        <title>Genome of the Chinese tree shrew, a rising model animal genetically related to primates.</title>
        <authorList>
            <person name="Zhang G."/>
            <person name="Fan Y."/>
            <person name="Yao Y."/>
            <person name="Huang Z."/>
        </authorList>
    </citation>
    <scope>NUCLEOTIDE SEQUENCE [LARGE SCALE GENOMIC DNA]</scope>
</reference>
<protein>
    <submittedName>
        <fullName evidence="1">Uncharacterized protein</fullName>
    </submittedName>
</protein>
<dbReference type="AlphaFoldDB" id="L9KNA4"/>
<keyword evidence="2" id="KW-1185">Reference proteome</keyword>
<sequence length="97" mass="10704">MPSTTHSLPGVSMSCDLELRLMLDWLGVVLAPARYGVSYNRRAIILFTLKETWLVVSTNMGIFSWCQGQAETENGIHEAPVQRPSEVSEPIIVPFGG</sequence>
<gene>
    <name evidence="1" type="ORF">TREES_T100013187</name>
</gene>
<name>L9KNA4_TUPCH</name>
<evidence type="ECO:0000313" key="2">
    <source>
        <dbReference type="Proteomes" id="UP000011518"/>
    </source>
</evidence>
<organism evidence="1 2">
    <name type="scientific">Tupaia chinensis</name>
    <name type="common">Chinese tree shrew</name>
    <name type="synonym">Tupaia belangeri chinensis</name>
    <dbReference type="NCBI Taxonomy" id="246437"/>
    <lineage>
        <taxon>Eukaryota</taxon>
        <taxon>Metazoa</taxon>
        <taxon>Chordata</taxon>
        <taxon>Craniata</taxon>
        <taxon>Vertebrata</taxon>
        <taxon>Euteleostomi</taxon>
        <taxon>Mammalia</taxon>
        <taxon>Eutheria</taxon>
        <taxon>Euarchontoglires</taxon>
        <taxon>Scandentia</taxon>
        <taxon>Tupaiidae</taxon>
        <taxon>Tupaia</taxon>
    </lineage>
</organism>